<dbReference type="InterPro" id="IPR029063">
    <property type="entry name" value="SAM-dependent_MTases_sf"/>
</dbReference>
<dbReference type="GO" id="GO:0032259">
    <property type="term" value="P:methylation"/>
    <property type="evidence" value="ECO:0007669"/>
    <property type="project" value="UniProtKB-KW"/>
</dbReference>
<dbReference type="Proteomes" id="UP001595693">
    <property type="component" value="Unassembled WGS sequence"/>
</dbReference>
<feature type="coiled-coil region" evidence="2">
    <location>
        <begin position="235"/>
        <end position="304"/>
    </location>
</feature>
<dbReference type="EMBL" id="JBHSAJ010000048">
    <property type="protein sequence ID" value="MFC3936038.1"/>
    <property type="molecule type" value="Genomic_DNA"/>
</dbReference>
<reference evidence="4" key="1">
    <citation type="journal article" date="2019" name="Int. J. Syst. Evol. Microbiol.">
        <title>The Global Catalogue of Microorganisms (GCM) 10K type strain sequencing project: providing services to taxonomists for standard genome sequencing and annotation.</title>
        <authorList>
            <consortium name="The Broad Institute Genomics Platform"/>
            <consortium name="The Broad Institute Genome Sequencing Center for Infectious Disease"/>
            <person name="Wu L."/>
            <person name="Ma J."/>
        </authorList>
    </citation>
    <scope>NUCLEOTIDE SEQUENCE [LARGE SCALE GENOMIC DNA]</scope>
    <source>
        <strain evidence="4">CCUG 2113</strain>
    </source>
</reference>
<keyword evidence="3" id="KW-0808">Transferase</keyword>
<protein>
    <submittedName>
        <fullName evidence="3">Methyltransferase domain-containing protein</fullName>
    </submittedName>
</protein>
<evidence type="ECO:0000256" key="1">
    <source>
        <dbReference type="ARBA" id="ARBA00022691"/>
    </source>
</evidence>
<evidence type="ECO:0000256" key="2">
    <source>
        <dbReference type="SAM" id="Coils"/>
    </source>
</evidence>
<proteinExistence type="predicted"/>
<dbReference type="Pfam" id="PF13489">
    <property type="entry name" value="Methyltransf_23"/>
    <property type="match status" value="1"/>
</dbReference>
<dbReference type="PROSITE" id="PS01131">
    <property type="entry name" value="RRNA_A_DIMETH"/>
    <property type="match status" value="1"/>
</dbReference>
<dbReference type="RefSeq" id="WP_055396785.1">
    <property type="nucleotide sequence ID" value="NZ_JAMXAX010000016.1"/>
</dbReference>
<sequence>MNNIERYDYAFDPDGEEWAARLLRRVPPGGGSVLELGPGPGAMTRVLLARGYRVTVVENDPEALEVLKTLDVEVIPGNLDNTDWLDAIKGRQFDTVMACDVLEHLRKPEGVLQRLSEFVAPMGCLLISVPNIAYAGVLASMRSGIFDYSDKGQLDRTHVRFFTKRSMEKVLLDCGWAPRVWEANRVPVECSEFAGYWSALSGDQRQALLAGWQDFDVYQWMVVVTPSADAPAWELKEARGMADSLRDELQALTVLHQRERASLLEHQKAFAEAKDIIAKLQQEITKLQQEIGELHAEVGSLRTEKAMVGAELATTQIALQARTAELNERAWRSRLRRLMGSHHSR</sequence>
<dbReference type="SUPFAM" id="SSF53335">
    <property type="entry name" value="S-adenosyl-L-methionine-dependent methyltransferases"/>
    <property type="match status" value="1"/>
</dbReference>
<dbReference type="Gene3D" id="3.40.50.150">
    <property type="entry name" value="Vaccinia Virus protein VP39"/>
    <property type="match status" value="1"/>
</dbReference>
<gene>
    <name evidence="3" type="ORF">ACFOW3_15610</name>
</gene>
<name>A0ABV8DCD9_9BURK</name>
<dbReference type="InterPro" id="IPR020596">
    <property type="entry name" value="rRNA_Ade_Mease_Trfase_CS"/>
</dbReference>
<dbReference type="PANTHER" id="PTHR43861">
    <property type="entry name" value="TRANS-ACONITATE 2-METHYLTRANSFERASE-RELATED"/>
    <property type="match status" value="1"/>
</dbReference>
<dbReference type="CDD" id="cd02440">
    <property type="entry name" value="AdoMet_MTases"/>
    <property type="match status" value="1"/>
</dbReference>
<evidence type="ECO:0000313" key="4">
    <source>
        <dbReference type="Proteomes" id="UP001595693"/>
    </source>
</evidence>
<evidence type="ECO:0000313" key="3">
    <source>
        <dbReference type="EMBL" id="MFC3936038.1"/>
    </source>
</evidence>
<comment type="caution">
    <text evidence="3">The sequence shown here is derived from an EMBL/GenBank/DDBJ whole genome shotgun (WGS) entry which is preliminary data.</text>
</comment>
<keyword evidence="4" id="KW-1185">Reference proteome</keyword>
<keyword evidence="2" id="KW-0175">Coiled coil</keyword>
<keyword evidence="1" id="KW-0949">S-adenosyl-L-methionine</keyword>
<keyword evidence="3" id="KW-0489">Methyltransferase</keyword>
<organism evidence="3 4">
    <name type="scientific">Acidovorax facilis</name>
    <dbReference type="NCBI Taxonomy" id="12917"/>
    <lineage>
        <taxon>Bacteria</taxon>
        <taxon>Pseudomonadati</taxon>
        <taxon>Pseudomonadota</taxon>
        <taxon>Betaproteobacteria</taxon>
        <taxon>Burkholderiales</taxon>
        <taxon>Comamonadaceae</taxon>
        <taxon>Acidovorax</taxon>
    </lineage>
</organism>
<accession>A0ABV8DCD9</accession>
<dbReference type="GO" id="GO:0008168">
    <property type="term" value="F:methyltransferase activity"/>
    <property type="evidence" value="ECO:0007669"/>
    <property type="project" value="UniProtKB-KW"/>
</dbReference>